<comment type="cofactor">
    <cofactor evidence="6">
        <name>Mg(2+)</name>
        <dbReference type="ChEBI" id="CHEBI:18420"/>
    </cofactor>
    <cofactor evidence="6">
        <name>Mn(2+)</name>
        <dbReference type="ChEBI" id="CHEBI:29035"/>
    </cofactor>
    <text evidence="6">Mg(2+). Can also accept Mn(2+).</text>
</comment>
<feature type="active site" description="Proton donor/acceptor" evidence="6">
    <location>
        <position position="142"/>
    </location>
</feature>
<dbReference type="PROSITE" id="PS01076">
    <property type="entry name" value="ACETATE_KINASE_2"/>
    <property type="match status" value="1"/>
</dbReference>
<evidence type="ECO:0000313" key="9">
    <source>
        <dbReference type="Proteomes" id="UP000659124"/>
    </source>
</evidence>
<keyword evidence="6" id="KW-0460">Magnesium</keyword>
<dbReference type="Proteomes" id="UP000659124">
    <property type="component" value="Unassembled WGS sequence"/>
</dbReference>
<sequence length="396" mass="43327">MLLMINCGSSSIKYSLYTADGRKKLVLSGEVRHIGTQNIIYSEYPAFGQLSMLAVPVMDYPDTIRYVISRLNEQGYLKQAKAVGHRVVHGMQYITPCLVTAELLSGLKQLISFDPDHLPQAIGMMEAISHLYPAIPQVACFDTAFHQTMPAVASRLPIPQRFESYGLRRYGFHGLSYQYLTKALAKTAGKKIANGRVVMAHLGNGASLAAIRKGKSIDTTMGFTPASGIPMSSRAGDIDPGTAWLMMKKEQLSPDKFNYIMNHEAGLSAISGTSGDMQSLLDKEATDERAAAAIALFCYEVKKRIGGYAAALGGIDALVFSGGIGEHSPLIRQRICEDLGFLGIRLHAQKNKINNTIISNTKNRVLVYVIKTDETRMMADIVHNMITSSFKIAYHG</sequence>
<dbReference type="PANTHER" id="PTHR21060">
    <property type="entry name" value="ACETATE KINASE"/>
    <property type="match status" value="1"/>
</dbReference>
<evidence type="ECO:0000256" key="7">
    <source>
        <dbReference type="RuleBase" id="RU003835"/>
    </source>
</evidence>
<dbReference type="RefSeq" id="WP_188086142.1">
    <property type="nucleotide sequence ID" value="NZ_JACVFC010000001.1"/>
</dbReference>
<dbReference type="InterPro" id="IPR000890">
    <property type="entry name" value="Aliphatic_acid_kin_short-chain"/>
</dbReference>
<comment type="subcellular location">
    <subcellularLocation>
        <location evidence="6">Cytoplasm</location>
    </subcellularLocation>
</comment>
<feature type="site" description="Transition state stabilizer" evidence="6">
    <location>
        <position position="234"/>
    </location>
</feature>
<dbReference type="EMBL" id="JACVFC010000001">
    <property type="protein sequence ID" value="MBC9928988.1"/>
    <property type="molecule type" value="Genomic_DNA"/>
</dbReference>
<feature type="binding site" evidence="6">
    <location>
        <position position="86"/>
    </location>
    <ligand>
        <name>substrate</name>
    </ligand>
</feature>
<comment type="catalytic activity">
    <reaction evidence="6">
        <text>acetate + ATP = acetyl phosphate + ADP</text>
        <dbReference type="Rhea" id="RHEA:11352"/>
        <dbReference type="ChEBI" id="CHEBI:22191"/>
        <dbReference type="ChEBI" id="CHEBI:30089"/>
        <dbReference type="ChEBI" id="CHEBI:30616"/>
        <dbReference type="ChEBI" id="CHEBI:456216"/>
        <dbReference type="EC" id="2.7.2.1"/>
    </reaction>
</comment>
<organism evidence="8 9">
    <name type="scientific">Chitinophaga qingshengii</name>
    <dbReference type="NCBI Taxonomy" id="1569794"/>
    <lineage>
        <taxon>Bacteria</taxon>
        <taxon>Pseudomonadati</taxon>
        <taxon>Bacteroidota</taxon>
        <taxon>Chitinophagia</taxon>
        <taxon>Chitinophagales</taxon>
        <taxon>Chitinophagaceae</taxon>
        <taxon>Chitinophaga</taxon>
    </lineage>
</organism>
<keyword evidence="3 6" id="KW-0547">Nucleotide-binding</keyword>
<comment type="function">
    <text evidence="6">Catalyzes the formation of acetyl phosphate from acetate and ATP. Can also catalyze the reverse reaction.</text>
</comment>
<evidence type="ECO:0000256" key="6">
    <source>
        <dbReference type="HAMAP-Rule" id="MF_00020"/>
    </source>
</evidence>
<dbReference type="PANTHER" id="PTHR21060:SF15">
    <property type="entry name" value="ACETATE KINASE-RELATED"/>
    <property type="match status" value="1"/>
</dbReference>
<dbReference type="EC" id="2.7.2.1" evidence="6"/>
<feature type="binding site" evidence="6">
    <location>
        <begin position="201"/>
        <end position="205"/>
    </location>
    <ligand>
        <name>ATP</name>
        <dbReference type="ChEBI" id="CHEBI:30616"/>
    </ligand>
</feature>
<protein>
    <recommendedName>
        <fullName evidence="6">Acetate kinase</fullName>
        <ecNumber evidence="6">2.7.2.1</ecNumber>
    </recommendedName>
    <alternativeName>
        <fullName evidence="6">Acetokinase</fullName>
    </alternativeName>
</protein>
<dbReference type="InterPro" id="IPR004372">
    <property type="entry name" value="Ac/propionate_kinase"/>
</dbReference>
<gene>
    <name evidence="6" type="primary">ackA</name>
    <name evidence="8" type="ORF">ICL07_01295</name>
</gene>
<evidence type="ECO:0000256" key="4">
    <source>
        <dbReference type="ARBA" id="ARBA00022777"/>
    </source>
</evidence>
<comment type="similarity">
    <text evidence="1 6 7">Belongs to the acetokinase family.</text>
</comment>
<feature type="binding site" evidence="6">
    <location>
        <begin position="323"/>
        <end position="327"/>
    </location>
    <ligand>
        <name>ATP</name>
        <dbReference type="ChEBI" id="CHEBI:30616"/>
    </ligand>
</feature>
<keyword evidence="9" id="KW-1185">Reference proteome</keyword>
<accession>A0ABR7TF84</accession>
<name>A0ABR7TF84_9BACT</name>
<dbReference type="HAMAP" id="MF_00020">
    <property type="entry name" value="Acetate_kinase"/>
    <property type="match status" value="1"/>
</dbReference>
<feature type="site" description="Transition state stabilizer" evidence="6">
    <location>
        <position position="173"/>
    </location>
</feature>
<keyword evidence="6" id="KW-0963">Cytoplasm</keyword>
<evidence type="ECO:0000256" key="5">
    <source>
        <dbReference type="ARBA" id="ARBA00022840"/>
    </source>
</evidence>
<dbReference type="Gene3D" id="3.30.420.40">
    <property type="match status" value="2"/>
</dbReference>
<keyword evidence="2 6" id="KW-0808">Transferase</keyword>
<keyword evidence="5 6" id="KW-0067">ATP-binding</keyword>
<proteinExistence type="inferred from homology"/>
<keyword evidence="4 6" id="KW-0418">Kinase</keyword>
<comment type="caution">
    <text evidence="6">Lacks conserved residue(s) required for the propagation of feature annotation.</text>
</comment>
<reference evidence="8 9" key="1">
    <citation type="submission" date="2020-09" db="EMBL/GenBank/DDBJ databases">
        <title>Genome sequences of type strains of Chitinophaga qingshengii and Chitinophaga varians.</title>
        <authorList>
            <person name="Kittiwongwattana C."/>
        </authorList>
    </citation>
    <scope>NUCLEOTIDE SEQUENCE [LARGE SCALE GENOMIC DNA]</scope>
    <source>
        <strain evidence="8 9">JCM 30026</strain>
    </source>
</reference>
<comment type="pathway">
    <text evidence="6">Metabolic intermediate biosynthesis; acetyl-CoA biosynthesis; acetyl-CoA from acetate: step 1/2.</text>
</comment>
<dbReference type="InterPro" id="IPR023865">
    <property type="entry name" value="Aliphatic_acid_kinase_CS"/>
</dbReference>
<evidence type="ECO:0000256" key="1">
    <source>
        <dbReference type="ARBA" id="ARBA00008748"/>
    </source>
</evidence>
<comment type="caution">
    <text evidence="8">The sequence shown here is derived from an EMBL/GenBank/DDBJ whole genome shotgun (WGS) entry which is preliminary data.</text>
</comment>
<dbReference type="Pfam" id="PF00871">
    <property type="entry name" value="Acetate_kinase"/>
    <property type="match status" value="1"/>
</dbReference>
<evidence type="ECO:0000256" key="2">
    <source>
        <dbReference type="ARBA" id="ARBA00022679"/>
    </source>
</evidence>
<dbReference type="PRINTS" id="PR00471">
    <property type="entry name" value="ACETATEKNASE"/>
</dbReference>
<dbReference type="SUPFAM" id="SSF53067">
    <property type="entry name" value="Actin-like ATPase domain"/>
    <property type="match status" value="2"/>
</dbReference>
<keyword evidence="6" id="KW-0479">Metal-binding</keyword>
<dbReference type="NCBIfam" id="TIGR00016">
    <property type="entry name" value="ackA"/>
    <property type="match status" value="1"/>
</dbReference>
<dbReference type="GO" id="GO:0008776">
    <property type="term" value="F:acetate kinase activity"/>
    <property type="evidence" value="ECO:0007669"/>
    <property type="project" value="UniProtKB-EC"/>
</dbReference>
<dbReference type="InterPro" id="IPR043129">
    <property type="entry name" value="ATPase_NBD"/>
</dbReference>
<dbReference type="PROSITE" id="PS01075">
    <property type="entry name" value="ACETATE_KINASE_1"/>
    <property type="match status" value="1"/>
</dbReference>
<evidence type="ECO:0000256" key="3">
    <source>
        <dbReference type="ARBA" id="ARBA00022741"/>
    </source>
</evidence>
<feature type="binding site" evidence="6">
    <location>
        <position position="374"/>
    </location>
    <ligand>
        <name>Mg(2+)</name>
        <dbReference type="ChEBI" id="CHEBI:18420"/>
    </ligand>
</feature>
<evidence type="ECO:0000313" key="8">
    <source>
        <dbReference type="EMBL" id="MBC9928988.1"/>
    </source>
</evidence>
<dbReference type="PIRSF" id="PIRSF000722">
    <property type="entry name" value="Acetate_prop_kin"/>
    <property type="match status" value="1"/>
</dbReference>
<comment type="subunit">
    <text evidence="6">Homodimer.</text>
</comment>
<feature type="binding site" evidence="6">
    <location>
        <position position="6"/>
    </location>
    <ligand>
        <name>Mg(2+)</name>
        <dbReference type="ChEBI" id="CHEBI:18420"/>
    </ligand>
</feature>
<feature type="binding site" evidence="6">
    <location>
        <position position="13"/>
    </location>
    <ligand>
        <name>ATP</name>
        <dbReference type="ChEBI" id="CHEBI:30616"/>
    </ligand>
</feature>